<feature type="domain" description="Glycosyl hydrolase family 32 N-terminal" evidence="7">
    <location>
        <begin position="56"/>
        <end position="375"/>
    </location>
</feature>
<dbReference type="GO" id="GO:0004575">
    <property type="term" value="F:sucrose alpha-glucosidase activity"/>
    <property type="evidence" value="ECO:0007669"/>
    <property type="project" value="TreeGrafter"/>
</dbReference>
<evidence type="ECO:0000256" key="3">
    <source>
        <dbReference type="ARBA" id="ARBA00023295"/>
    </source>
</evidence>
<dbReference type="InterPro" id="IPR001362">
    <property type="entry name" value="Glyco_hydro_32"/>
</dbReference>
<dbReference type="Gene3D" id="2.115.10.20">
    <property type="entry name" value="Glycosyl hydrolase domain, family 43"/>
    <property type="match status" value="1"/>
</dbReference>
<dbReference type="Pfam" id="PF08244">
    <property type="entry name" value="Glyco_hydro_32C"/>
    <property type="match status" value="1"/>
</dbReference>
<evidence type="ECO:0000256" key="2">
    <source>
        <dbReference type="ARBA" id="ARBA00022801"/>
    </source>
</evidence>
<dbReference type="InterPro" id="IPR013189">
    <property type="entry name" value="Glyco_hydro_32_C"/>
</dbReference>
<dbReference type="GO" id="GO:0005737">
    <property type="term" value="C:cytoplasm"/>
    <property type="evidence" value="ECO:0007669"/>
    <property type="project" value="TreeGrafter"/>
</dbReference>
<keyword evidence="6" id="KW-0732">Signal</keyword>
<organism evidence="9 10">
    <name type="scientific">Microbacterium hominis</name>
    <dbReference type="NCBI Taxonomy" id="162426"/>
    <lineage>
        <taxon>Bacteria</taxon>
        <taxon>Bacillati</taxon>
        <taxon>Actinomycetota</taxon>
        <taxon>Actinomycetes</taxon>
        <taxon>Micrococcales</taxon>
        <taxon>Microbacteriaceae</taxon>
        <taxon>Microbacterium</taxon>
    </lineage>
</organism>
<evidence type="ECO:0000256" key="4">
    <source>
        <dbReference type="RuleBase" id="RU362110"/>
    </source>
</evidence>
<dbReference type="InterPro" id="IPR023296">
    <property type="entry name" value="Glyco_hydro_beta-prop_sf"/>
</dbReference>
<dbReference type="PANTHER" id="PTHR42800">
    <property type="entry name" value="EXOINULINASE INUD (AFU_ORTHOLOGUE AFUA_5G00480)"/>
    <property type="match status" value="1"/>
</dbReference>
<dbReference type="AlphaFoldDB" id="A0A2K9D3Y7"/>
<feature type="region of interest" description="Disordered" evidence="5">
    <location>
        <begin position="445"/>
        <end position="466"/>
    </location>
</feature>
<dbReference type="InterPro" id="IPR013320">
    <property type="entry name" value="ConA-like_dom_sf"/>
</dbReference>
<gene>
    <name evidence="9" type="ORF">CXR34_02425</name>
</gene>
<dbReference type="SUPFAM" id="SSF49899">
    <property type="entry name" value="Concanavalin A-like lectins/glucanases"/>
    <property type="match status" value="1"/>
</dbReference>
<evidence type="ECO:0000259" key="7">
    <source>
        <dbReference type="Pfam" id="PF00251"/>
    </source>
</evidence>
<dbReference type="PANTHER" id="PTHR42800:SF1">
    <property type="entry name" value="EXOINULINASE INUD (AFU_ORTHOLOGUE AFUA_5G00480)"/>
    <property type="match status" value="1"/>
</dbReference>
<dbReference type="KEGG" id="mhos:CXR34_02425"/>
<dbReference type="Pfam" id="PF00251">
    <property type="entry name" value="Glyco_hydro_32N"/>
    <property type="match status" value="1"/>
</dbReference>
<sequence>MHPRLRGQRSATTRSTALRTVRGVVCALGTVVALAAAPAVTASASEPAPSLRAQYHFTVPDHWKNDPQRPVYIDGAFHYYYLYNADYDANPSANFGTAWRLATTTDGVSFADQGIAAPKGTNANYDLWSGSAVVDHAGTAGFGAGAVVMLVTQMDHPTPAQKLDASGQQAQFLWYSIDGGRTFRPDGDQPVIPGDGRRDFRDPKVVWDPDHQRWVALIAEGDRVSFYTSPDLHSWTRRSEYVNTGIGTIECPDLFRIRADDGTSHWVFGVSANGFATGEPATFAYWTGSFDGERFTPDRTAPQWLDHGFDWYGAVTWEDPSAPDDRRYAVAWMNNWDYAHSSVTWPSDGFTGTDSITREIRLVRAGTGYTLASQPVAALQQYASARHELGDVTVDGFRELAYQGDAYEITTRVSRQTAQNIGLQLRRSADGSRHADAGVTSSYAYLNRGQTGHPSPTHKLESRTPFDGGAGEVTLRILVDRTTIEVFVDDGRYVQSSQVFAPAADRGLALYTSGGPAVFHDLTITEFAGLAQRPARVIADFEGTTWGDGWTATGSLAGIGPSAAELPGQVGARVADTFAGSDAATGVLTSPPFVVDRDHLHLLIAGGRHPLGVEPATSVQLLIDGQPVRTATGDDSATLRPVDWDVRAFAGRTAQLQILDDATGAWGHLMVDHVVLSD</sequence>
<proteinExistence type="inferred from homology"/>
<evidence type="ECO:0000313" key="9">
    <source>
        <dbReference type="EMBL" id="AUG28425.1"/>
    </source>
</evidence>
<evidence type="ECO:0000256" key="6">
    <source>
        <dbReference type="SAM" id="SignalP"/>
    </source>
</evidence>
<evidence type="ECO:0000313" key="10">
    <source>
        <dbReference type="Proteomes" id="UP000233276"/>
    </source>
</evidence>
<keyword evidence="3 4" id="KW-0326">Glycosidase</keyword>
<dbReference type="GO" id="GO:0005987">
    <property type="term" value="P:sucrose catabolic process"/>
    <property type="evidence" value="ECO:0007669"/>
    <property type="project" value="TreeGrafter"/>
</dbReference>
<keyword evidence="2 4" id="KW-0378">Hydrolase</keyword>
<dbReference type="SMART" id="SM00640">
    <property type="entry name" value="Glyco_32"/>
    <property type="match status" value="1"/>
</dbReference>
<accession>A0A2K9D3Y7</accession>
<evidence type="ECO:0000256" key="5">
    <source>
        <dbReference type="SAM" id="MobiDB-lite"/>
    </source>
</evidence>
<name>A0A2K9D3Y7_9MICO</name>
<feature type="signal peptide" evidence="6">
    <location>
        <begin position="1"/>
        <end position="35"/>
    </location>
</feature>
<dbReference type="RefSeq" id="WP_101305436.1">
    <property type="nucleotide sequence ID" value="NZ_CP025299.1"/>
</dbReference>
<dbReference type="InterPro" id="IPR013148">
    <property type="entry name" value="Glyco_hydro_32_N"/>
</dbReference>
<feature type="compositionally biased region" description="Polar residues" evidence="5">
    <location>
        <begin position="445"/>
        <end position="454"/>
    </location>
</feature>
<dbReference type="EMBL" id="CP025299">
    <property type="protein sequence ID" value="AUG28425.1"/>
    <property type="molecule type" value="Genomic_DNA"/>
</dbReference>
<protein>
    <submittedName>
        <fullName evidence="9">Levanase</fullName>
    </submittedName>
</protein>
<dbReference type="Proteomes" id="UP000233276">
    <property type="component" value="Chromosome"/>
</dbReference>
<feature type="domain" description="Glycosyl hydrolase family 32 C-terminal" evidence="8">
    <location>
        <begin position="399"/>
        <end position="525"/>
    </location>
</feature>
<evidence type="ECO:0000259" key="8">
    <source>
        <dbReference type="Pfam" id="PF08244"/>
    </source>
</evidence>
<dbReference type="SUPFAM" id="SSF75005">
    <property type="entry name" value="Arabinanase/levansucrase/invertase"/>
    <property type="match status" value="1"/>
</dbReference>
<evidence type="ECO:0000256" key="1">
    <source>
        <dbReference type="ARBA" id="ARBA00009902"/>
    </source>
</evidence>
<reference evidence="9 10" key="1">
    <citation type="submission" date="2017-12" db="EMBL/GenBank/DDBJ databases">
        <title>Isolation and characterization of estrogens degradatiion strain Microbacterium hominis SJTG1.</title>
        <authorList>
            <person name="Xiong W."/>
            <person name="Yin C."/>
            <person name="Zheng D."/>
            <person name="Liang R."/>
        </authorList>
    </citation>
    <scope>NUCLEOTIDE SEQUENCE [LARGE SCALE GENOMIC DNA]</scope>
    <source>
        <strain evidence="9 10">SJTG1</strain>
    </source>
</reference>
<comment type="similarity">
    <text evidence="1 4">Belongs to the glycosyl hydrolase 32 family.</text>
</comment>
<feature type="chain" id="PRO_5038698144" evidence="6">
    <location>
        <begin position="36"/>
        <end position="678"/>
    </location>
</feature>
<dbReference type="Gene3D" id="2.60.120.560">
    <property type="entry name" value="Exo-inulinase, domain 1"/>
    <property type="match status" value="1"/>
</dbReference>
<dbReference type="CDD" id="cd18622">
    <property type="entry name" value="GH32_Inu-like"/>
    <property type="match status" value="1"/>
</dbReference>